<accession>A0ABW4DHJ6</accession>
<proteinExistence type="predicted"/>
<comment type="caution">
    <text evidence="1">The sequence shown here is derived from an EMBL/GenBank/DDBJ whole genome shotgun (WGS) entry which is preliminary data.</text>
</comment>
<keyword evidence="2" id="KW-1185">Reference proteome</keyword>
<sequence length="46" mass="4839">MSIPKLAKVVFVGKKIMTNKQGPACLSVNSAVNPAHITRAGYVKAV</sequence>
<name>A0ABW4DHJ6_9BACL</name>
<reference evidence="2" key="1">
    <citation type="journal article" date="2019" name="Int. J. Syst. Evol. Microbiol.">
        <title>The Global Catalogue of Microorganisms (GCM) 10K type strain sequencing project: providing services to taxonomists for standard genome sequencing and annotation.</title>
        <authorList>
            <consortium name="The Broad Institute Genomics Platform"/>
            <consortium name="The Broad Institute Genome Sequencing Center for Infectious Disease"/>
            <person name="Wu L."/>
            <person name="Ma J."/>
        </authorList>
    </citation>
    <scope>NUCLEOTIDE SEQUENCE [LARGE SCALE GENOMIC DNA]</scope>
    <source>
        <strain evidence="2">CCM 9147</strain>
    </source>
</reference>
<dbReference type="RefSeq" id="WP_229524037.1">
    <property type="nucleotide sequence ID" value="NZ_JAFFQR010000043.1"/>
</dbReference>
<gene>
    <name evidence="1" type="ORF">ACFQ5D_13435</name>
</gene>
<organism evidence="1 2">
    <name type="scientific">Paenibacillus farraposensis</name>
    <dbReference type="NCBI Taxonomy" id="2807095"/>
    <lineage>
        <taxon>Bacteria</taxon>
        <taxon>Bacillati</taxon>
        <taxon>Bacillota</taxon>
        <taxon>Bacilli</taxon>
        <taxon>Bacillales</taxon>
        <taxon>Paenibacillaceae</taxon>
        <taxon>Paenibacillus</taxon>
    </lineage>
</organism>
<protein>
    <submittedName>
        <fullName evidence="1">Uncharacterized protein</fullName>
    </submittedName>
</protein>
<evidence type="ECO:0000313" key="2">
    <source>
        <dbReference type="Proteomes" id="UP001597340"/>
    </source>
</evidence>
<dbReference type="EMBL" id="JBHTNZ010000016">
    <property type="protein sequence ID" value="MFD1462385.1"/>
    <property type="molecule type" value="Genomic_DNA"/>
</dbReference>
<evidence type="ECO:0000313" key="1">
    <source>
        <dbReference type="EMBL" id="MFD1462385.1"/>
    </source>
</evidence>
<dbReference type="Proteomes" id="UP001597340">
    <property type="component" value="Unassembled WGS sequence"/>
</dbReference>